<comment type="caution">
    <text evidence="6">The sequence shown here is derived from an EMBL/GenBank/DDBJ whole genome shotgun (WGS) entry which is preliminary data.</text>
</comment>
<dbReference type="AlphaFoldDB" id="A0A255I236"/>
<evidence type="ECO:0000313" key="7">
    <source>
        <dbReference type="Proteomes" id="UP000216411"/>
    </source>
</evidence>
<keyword evidence="2" id="KW-0378">Hydrolase</keyword>
<dbReference type="EMBL" id="NOKA02000164">
    <property type="protein sequence ID" value="RDY26202.1"/>
    <property type="molecule type" value="Genomic_DNA"/>
</dbReference>
<reference evidence="6" key="3">
    <citation type="submission" date="2018-07" db="EMBL/GenBank/DDBJ databases">
        <authorList>
            <person name="Quirk P.G."/>
            <person name="Krulwich T.A."/>
        </authorList>
    </citation>
    <scope>NUCLEOTIDE SEQUENCE</scope>
    <source>
        <strain evidence="6">CCRI-19302</strain>
    </source>
</reference>
<evidence type="ECO:0000256" key="2">
    <source>
        <dbReference type="ARBA" id="ARBA00022801"/>
    </source>
</evidence>
<accession>A0A255I236</accession>
<proteinExistence type="predicted"/>
<dbReference type="SMART" id="SM00479">
    <property type="entry name" value="EXOIII"/>
    <property type="match status" value="1"/>
</dbReference>
<evidence type="ECO:0000313" key="8">
    <source>
        <dbReference type="Proteomes" id="UP000247523"/>
    </source>
</evidence>
<reference evidence="5 8" key="2">
    <citation type="submission" date="2018-05" db="EMBL/GenBank/DDBJ databases">
        <title>Genomic Encyclopedia of Type Strains, Phase IV (KMG-IV): sequencing the most valuable type-strain genomes for metagenomic binning, comparative biology and taxonomic classification.</title>
        <authorList>
            <person name="Goeker M."/>
        </authorList>
    </citation>
    <scope>NUCLEOTIDE SEQUENCE [LARGE SCALE GENOMIC DNA]</scope>
    <source>
        <strain evidence="5 8">DSM 28816</strain>
    </source>
</reference>
<dbReference type="EMBL" id="QICS01000018">
    <property type="protein sequence ID" value="PXV85323.1"/>
    <property type="molecule type" value="Genomic_DNA"/>
</dbReference>
<dbReference type="CDD" id="cd06133">
    <property type="entry name" value="ERI-1_3'hExo_like"/>
    <property type="match status" value="1"/>
</dbReference>
<dbReference type="OrthoDB" id="159416at2"/>
<dbReference type="Proteomes" id="UP000216411">
    <property type="component" value="Unassembled WGS sequence"/>
</dbReference>
<dbReference type="SUPFAM" id="SSF53098">
    <property type="entry name" value="Ribonuclease H-like"/>
    <property type="match status" value="1"/>
</dbReference>
<dbReference type="InterPro" id="IPR047201">
    <property type="entry name" value="ERI-1_3'hExo-like"/>
</dbReference>
<name>A0A255I236_9FIRM</name>
<protein>
    <submittedName>
        <fullName evidence="6">DNA polymerase III</fullName>
    </submittedName>
    <submittedName>
        <fullName evidence="5">Exonuclease</fullName>
    </submittedName>
</protein>
<dbReference type="Gene3D" id="3.30.420.10">
    <property type="entry name" value="Ribonuclease H-like superfamily/Ribonuclease H"/>
    <property type="match status" value="1"/>
</dbReference>
<keyword evidence="1" id="KW-0540">Nuclease</keyword>
<sequence length="320" mass="38493">MNYIVLDLEWNQCPDGKVKENKELPFEIIEIGAVKLDSNYNKIGEFSELIKPCVYNAIHYKTREVIKISMEELNKCCTFSQVCSHFLDWCGKDYIFATWGNMDLMELQRNMKYFGIEYQFDYPLKYYDVQKIFSMFFEAIKVRRTLEYAVSFLNISIDHEFHKAIYDAEYTGLILKLLDENYLLNNISVDYFNPPKEKKDEIYLKYNEYSKYISRQFNSKEEAMLDKEVISTKCNYCNKNVKRRIKWFSINAKVYYALCYCNEHGFIKCKIRMKKSESDKYFVIKTIKGISEEEGFQIQARRDELRKKRKIKRKSKKYNN</sequence>
<dbReference type="PANTHER" id="PTHR23044:SF61">
    <property type="entry name" value="3'-5' EXORIBONUCLEASE 1-RELATED"/>
    <property type="match status" value="1"/>
</dbReference>
<organism evidence="6 7">
    <name type="scientific">Lachnotalea glycerini</name>
    <dbReference type="NCBI Taxonomy" id="1763509"/>
    <lineage>
        <taxon>Bacteria</taxon>
        <taxon>Bacillati</taxon>
        <taxon>Bacillota</taxon>
        <taxon>Clostridia</taxon>
        <taxon>Lachnospirales</taxon>
        <taxon>Lachnospiraceae</taxon>
        <taxon>Lachnotalea</taxon>
    </lineage>
</organism>
<dbReference type="InterPro" id="IPR013520">
    <property type="entry name" value="Ribonucl_H"/>
</dbReference>
<evidence type="ECO:0000313" key="6">
    <source>
        <dbReference type="EMBL" id="RDY26202.1"/>
    </source>
</evidence>
<evidence type="ECO:0000256" key="1">
    <source>
        <dbReference type="ARBA" id="ARBA00022722"/>
    </source>
</evidence>
<dbReference type="PANTHER" id="PTHR23044">
    <property type="entry name" value="3'-5' EXONUCLEASE ERI1-RELATED"/>
    <property type="match status" value="1"/>
</dbReference>
<keyword evidence="7" id="KW-1185">Reference proteome</keyword>
<dbReference type="RefSeq" id="WP_094380111.1">
    <property type="nucleotide sequence ID" value="NZ_NOKA02000164.1"/>
</dbReference>
<keyword evidence="3 5" id="KW-0269">Exonuclease</keyword>
<gene>
    <name evidence="5" type="ORF">C8E03_11832</name>
    <name evidence="6" type="ORF">CG710_021880</name>
</gene>
<dbReference type="InterPro" id="IPR051274">
    <property type="entry name" value="3-5_Exoribonuclease"/>
</dbReference>
<evidence type="ECO:0000259" key="4">
    <source>
        <dbReference type="SMART" id="SM00479"/>
    </source>
</evidence>
<dbReference type="InterPro" id="IPR036397">
    <property type="entry name" value="RNaseH_sf"/>
</dbReference>
<dbReference type="GO" id="GO:0003676">
    <property type="term" value="F:nucleic acid binding"/>
    <property type="evidence" value="ECO:0007669"/>
    <property type="project" value="InterPro"/>
</dbReference>
<dbReference type="GO" id="GO:0000175">
    <property type="term" value="F:3'-5'-RNA exonuclease activity"/>
    <property type="evidence" value="ECO:0007669"/>
    <property type="project" value="InterPro"/>
</dbReference>
<reference evidence="6 7" key="1">
    <citation type="journal article" date="2017" name="Genome Announc.">
        <title>Draft Genome Sequence of a Sporulating and Motile Strain of Lachnotalea glycerini Isolated from Water in Quebec City, Canada.</title>
        <authorList>
            <person name="Maheux A.F."/>
            <person name="Boudreau D.K."/>
            <person name="Berube E."/>
            <person name="Boissinot M."/>
            <person name="Raymond F."/>
            <person name="Brodeur S."/>
            <person name="Corbeil J."/>
            <person name="Isabel S."/>
            <person name="Omar R.F."/>
            <person name="Bergeron M.G."/>
        </authorList>
    </citation>
    <scope>NUCLEOTIDE SEQUENCE [LARGE SCALE GENOMIC DNA]</scope>
    <source>
        <strain evidence="6 7">CCRI-19302</strain>
    </source>
</reference>
<dbReference type="Proteomes" id="UP000247523">
    <property type="component" value="Unassembled WGS sequence"/>
</dbReference>
<evidence type="ECO:0000313" key="5">
    <source>
        <dbReference type="EMBL" id="PXV85323.1"/>
    </source>
</evidence>
<feature type="domain" description="Exonuclease" evidence="4">
    <location>
        <begin position="2"/>
        <end position="184"/>
    </location>
</feature>
<dbReference type="InterPro" id="IPR012337">
    <property type="entry name" value="RNaseH-like_sf"/>
</dbReference>
<evidence type="ECO:0000256" key="3">
    <source>
        <dbReference type="ARBA" id="ARBA00022839"/>
    </source>
</evidence>
<dbReference type="Pfam" id="PF00929">
    <property type="entry name" value="RNase_T"/>
    <property type="match status" value="1"/>
</dbReference>